<keyword evidence="2" id="KW-1185">Reference proteome</keyword>
<name>A0ACB8XFS6_ARCLA</name>
<dbReference type="EMBL" id="CM042064">
    <property type="protein sequence ID" value="KAI3665184.1"/>
    <property type="molecule type" value="Genomic_DNA"/>
</dbReference>
<organism evidence="1 2">
    <name type="scientific">Arctium lappa</name>
    <name type="common">Greater burdock</name>
    <name type="synonym">Lappa major</name>
    <dbReference type="NCBI Taxonomy" id="4217"/>
    <lineage>
        <taxon>Eukaryota</taxon>
        <taxon>Viridiplantae</taxon>
        <taxon>Streptophyta</taxon>
        <taxon>Embryophyta</taxon>
        <taxon>Tracheophyta</taxon>
        <taxon>Spermatophyta</taxon>
        <taxon>Magnoliopsida</taxon>
        <taxon>eudicotyledons</taxon>
        <taxon>Gunneridae</taxon>
        <taxon>Pentapetalae</taxon>
        <taxon>asterids</taxon>
        <taxon>campanulids</taxon>
        <taxon>Asterales</taxon>
        <taxon>Asteraceae</taxon>
        <taxon>Carduoideae</taxon>
        <taxon>Cardueae</taxon>
        <taxon>Arctiinae</taxon>
        <taxon>Arctium</taxon>
    </lineage>
</organism>
<evidence type="ECO:0000313" key="1">
    <source>
        <dbReference type="EMBL" id="KAI3665184.1"/>
    </source>
</evidence>
<evidence type="ECO:0000313" key="2">
    <source>
        <dbReference type="Proteomes" id="UP001055879"/>
    </source>
</evidence>
<gene>
    <name evidence="1" type="ORF">L6452_43807</name>
</gene>
<comment type="caution">
    <text evidence="1">The sequence shown here is derived from an EMBL/GenBank/DDBJ whole genome shotgun (WGS) entry which is preliminary data.</text>
</comment>
<proteinExistence type="predicted"/>
<accession>A0ACB8XFS6</accession>
<sequence length="789" mass="90380">MMKEIGIKDDASTVCHFKIPFKDLDFGLHALHNDLDVSNLLKYASECKTIEVYTEVSQDLNSRMFLDLVDKNQEVEGFDLFDEFNPFDETMGRQDNEVNEGSDSGEFILDDQNVLDDGVVNNEKNEENNDHDDALLELEDFESNTDESDLEIKRFNYLKKLRKEKGSNTGLETHVNFYVGQVFGSKEGIKMMIDQHAIETRREIVVVKNDLRRIRVVCRGNIPELKQEVGGSSKGKEVKASFPWVLHISLGKYDDTWMVKTYVETHKCLHSREVAACTTTFLSQQISDTLVANPDIPVKALQINLEQKYSIKVSKMKSFRAKQLALKKLTGDYVEQYSMLRDYTLELQRTNPGTTVKLDVETDFNPNIETRKFKRIYVCLGALKKGFMAGGRDLLGLDGSFMKGPFPGQVLTAVGIDSNHGIYPLAYAIVEAETTSSWAWFLECLGDDLDMYCNSNFTFISDRQKGIIPAMAKVFPCAEHRYCLRHIHENMKHAWKGRVYKEHLWKCATSSTLPEFQQAMNNLKAFNVSAYEWLNKIPPHHWSRSHFTGRCHCDVLLNNMCEVFNRQLVDGRDKPIITALEYIREYLMKRIVIVQNMIQKADGPLTPVATKMFDAIKIEATKYIATWNGGDQYQVNGPWMDQCIVDVKNRVCSCRRWELTGMPCKHAVATIWNMALNGINVGLPEKWVDNTYWLDTWKAMYVFKIFPTNGRRLWPKSDCTMTLTPPTHHTQVGRPKKRRRKALDELAEKAVKETKTQLRRVGKTVTCAKCNKQGHNSRTCKGQAIGSHV</sequence>
<reference evidence="2" key="1">
    <citation type="journal article" date="2022" name="Mol. Ecol. Resour.">
        <title>The genomes of chicory, endive, great burdock and yacon provide insights into Asteraceae palaeo-polyploidization history and plant inulin production.</title>
        <authorList>
            <person name="Fan W."/>
            <person name="Wang S."/>
            <person name="Wang H."/>
            <person name="Wang A."/>
            <person name="Jiang F."/>
            <person name="Liu H."/>
            <person name="Zhao H."/>
            <person name="Xu D."/>
            <person name="Zhang Y."/>
        </authorList>
    </citation>
    <scope>NUCLEOTIDE SEQUENCE [LARGE SCALE GENOMIC DNA]</scope>
    <source>
        <strain evidence="2">cv. Niubang</strain>
    </source>
</reference>
<protein>
    <submittedName>
        <fullName evidence="1">Uncharacterized protein</fullName>
    </submittedName>
</protein>
<reference evidence="1 2" key="2">
    <citation type="journal article" date="2022" name="Mol. Ecol. Resour.">
        <title>The genomes of chicory, endive, great burdock and yacon provide insights into Asteraceae paleo-polyploidization history and plant inulin production.</title>
        <authorList>
            <person name="Fan W."/>
            <person name="Wang S."/>
            <person name="Wang H."/>
            <person name="Wang A."/>
            <person name="Jiang F."/>
            <person name="Liu H."/>
            <person name="Zhao H."/>
            <person name="Xu D."/>
            <person name="Zhang Y."/>
        </authorList>
    </citation>
    <scope>NUCLEOTIDE SEQUENCE [LARGE SCALE GENOMIC DNA]</scope>
    <source>
        <strain evidence="2">cv. Niubang</strain>
    </source>
</reference>
<dbReference type="Proteomes" id="UP001055879">
    <property type="component" value="Linkage Group LG18"/>
</dbReference>